<proteinExistence type="predicted"/>
<evidence type="ECO:0000256" key="1">
    <source>
        <dbReference type="SAM" id="SignalP"/>
    </source>
</evidence>
<keyword evidence="1" id="KW-0732">Signal</keyword>
<evidence type="ECO:0000313" key="3">
    <source>
        <dbReference type="Proteomes" id="UP001549031"/>
    </source>
</evidence>
<accession>A0ABV2H5Q6</accession>
<protein>
    <submittedName>
        <fullName evidence="2">Uncharacterized protein</fullName>
    </submittedName>
</protein>
<dbReference type="Proteomes" id="UP001549031">
    <property type="component" value="Unassembled WGS sequence"/>
</dbReference>
<dbReference type="RefSeq" id="WP_247243672.1">
    <property type="nucleotide sequence ID" value="NZ_JALJRA010000006.1"/>
</dbReference>
<name>A0ABV2H5Q6_9HYPH</name>
<sequence>MRQRTVRWILCGILLWSVSSPAGAQNAIAFSQAPEMSSGVCVGGSIREALACAKRRCIDGGGTQEDCLETTACFPAGWSVDLFVPRREGPHWHEVHCGFDSREGELAAADAVCDRTRRTDLIGMQRRSATG</sequence>
<evidence type="ECO:0000313" key="2">
    <source>
        <dbReference type="EMBL" id="MET3585744.1"/>
    </source>
</evidence>
<reference evidence="2 3" key="1">
    <citation type="submission" date="2024-06" db="EMBL/GenBank/DDBJ databases">
        <title>Genomic Encyclopedia of Type Strains, Phase IV (KMG-IV): sequencing the most valuable type-strain genomes for metagenomic binning, comparative biology and taxonomic classification.</title>
        <authorList>
            <person name="Goeker M."/>
        </authorList>
    </citation>
    <scope>NUCLEOTIDE SEQUENCE [LARGE SCALE GENOMIC DNA]</scope>
    <source>
        <strain evidence="2 3">DSM 105042</strain>
    </source>
</reference>
<feature type="chain" id="PRO_5045335374" evidence="1">
    <location>
        <begin position="25"/>
        <end position="131"/>
    </location>
</feature>
<keyword evidence="3" id="KW-1185">Reference proteome</keyword>
<organism evidence="2 3">
    <name type="scientific">Pseudorhizobium tarimense</name>
    <dbReference type="NCBI Taxonomy" id="1079109"/>
    <lineage>
        <taxon>Bacteria</taxon>
        <taxon>Pseudomonadati</taxon>
        <taxon>Pseudomonadota</taxon>
        <taxon>Alphaproteobacteria</taxon>
        <taxon>Hyphomicrobiales</taxon>
        <taxon>Rhizobiaceae</taxon>
        <taxon>Rhizobium/Agrobacterium group</taxon>
        <taxon>Pseudorhizobium</taxon>
    </lineage>
</organism>
<feature type="signal peptide" evidence="1">
    <location>
        <begin position="1"/>
        <end position="24"/>
    </location>
</feature>
<gene>
    <name evidence="2" type="ORF">ABID21_001853</name>
</gene>
<dbReference type="EMBL" id="JBEPLJ010000006">
    <property type="protein sequence ID" value="MET3585744.1"/>
    <property type="molecule type" value="Genomic_DNA"/>
</dbReference>
<comment type="caution">
    <text evidence="2">The sequence shown here is derived from an EMBL/GenBank/DDBJ whole genome shotgun (WGS) entry which is preliminary data.</text>
</comment>